<protein>
    <recommendedName>
        <fullName evidence="6">Fe-S metabolism associated domain-containing protein</fullName>
    </recommendedName>
</protein>
<dbReference type="GO" id="GO:0051176">
    <property type="term" value="P:positive regulation of sulfur metabolic process"/>
    <property type="evidence" value="ECO:0007669"/>
    <property type="project" value="UniProtKB-ARBA"/>
</dbReference>
<evidence type="ECO:0000256" key="3">
    <source>
        <dbReference type="ARBA" id="ARBA00022528"/>
    </source>
</evidence>
<dbReference type="Proteomes" id="UP000594638">
    <property type="component" value="Unassembled WGS sequence"/>
</dbReference>
<keyword evidence="4" id="KW-0934">Plastid</keyword>
<dbReference type="Gramene" id="OE9A000445T1">
    <property type="protein sequence ID" value="OE9A000445C1"/>
    <property type="gene ID" value="OE9A000445"/>
</dbReference>
<dbReference type="Gene3D" id="3.90.1010.10">
    <property type="match status" value="1"/>
</dbReference>
<feature type="region of interest" description="Disordered" evidence="5">
    <location>
        <begin position="44"/>
        <end position="83"/>
    </location>
</feature>
<keyword evidence="3" id="KW-0150">Chloroplast</keyword>
<dbReference type="EMBL" id="CACTIH010009037">
    <property type="protein sequence ID" value="CAA3020289.1"/>
    <property type="molecule type" value="Genomic_DNA"/>
</dbReference>
<dbReference type="Pfam" id="PF02657">
    <property type="entry name" value="SufE"/>
    <property type="match status" value="1"/>
</dbReference>
<evidence type="ECO:0000256" key="2">
    <source>
        <dbReference type="ARBA" id="ARBA00010282"/>
    </source>
</evidence>
<evidence type="ECO:0000313" key="7">
    <source>
        <dbReference type="EMBL" id="CAA3020289.1"/>
    </source>
</evidence>
<dbReference type="AlphaFoldDB" id="A0A8S0UR42"/>
<keyword evidence="8" id="KW-1185">Reference proteome</keyword>
<dbReference type="OrthoDB" id="411584at2759"/>
<feature type="domain" description="Fe-S metabolism associated" evidence="6">
    <location>
        <begin position="114"/>
        <end position="233"/>
    </location>
</feature>
<reference evidence="7 8" key="1">
    <citation type="submission" date="2019-12" db="EMBL/GenBank/DDBJ databases">
        <authorList>
            <person name="Alioto T."/>
            <person name="Alioto T."/>
            <person name="Gomez Garrido J."/>
        </authorList>
    </citation>
    <scope>NUCLEOTIDE SEQUENCE [LARGE SCALE GENOMIC DNA]</scope>
</reference>
<organism evidence="7 8">
    <name type="scientific">Olea europaea subsp. europaea</name>
    <dbReference type="NCBI Taxonomy" id="158383"/>
    <lineage>
        <taxon>Eukaryota</taxon>
        <taxon>Viridiplantae</taxon>
        <taxon>Streptophyta</taxon>
        <taxon>Embryophyta</taxon>
        <taxon>Tracheophyta</taxon>
        <taxon>Spermatophyta</taxon>
        <taxon>Magnoliopsida</taxon>
        <taxon>eudicotyledons</taxon>
        <taxon>Gunneridae</taxon>
        <taxon>Pentapetalae</taxon>
        <taxon>asterids</taxon>
        <taxon>lamiids</taxon>
        <taxon>Lamiales</taxon>
        <taxon>Oleaceae</taxon>
        <taxon>Oleeae</taxon>
        <taxon>Olea</taxon>
    </lineage>
</organism>
<comment type="subcellular location">
    <subcellularLocation>
        <location evidence="1">Plastid</location>
        <location evidence="1">Chloroplast</location>
    </subcellularLocation>
</comment>
<accession>A0A8S0UR42</accession>
<evidence type="ECO:0000256" key="5">
    <source>
        <dbReference type="SAM" id="MobiDB-lite"/>
    </source>
</evidence>
<evidence type="ECO:0000256" key="1">
    <source>
        <dbReference type="ARBA" id="ARBA00004229"/>
    </source>
</evidence>
<dbReference type="InterPro" id="IPR003808">
    <property type="entry name" value="Fe-S_metab-assoc_dom"/>
</dbReference>
<evidence type="ECO:0000313" key="8">
    <source>
        <dbReference type="Proteomes" id="UP000594638"/>
    </source>
</evidence>
<gene>
    <name evidence="7" type="ORF">OLEA9_A000445</name>
</gene>
<sequence length="275" mass="31362">MFSSTFHQFLPYPNMHSSTLKQPFISSSSPPFLMKRENFLKPSPLQIQENPGKRNTKKNPQISMPLNCVFRGPGKSRSRKPNPRNMAVFRLTIGEQPLLHTLSVSKKVQALDLEFKSLSEPIDRVKRLLHYANHLPQFDESAKIQENRVMGCTAQVWLEVEMDNNGIMKFRVESDSEITKGFCSCLIWVLDGAKFEEILTVKSDDFVEMNVGLPSRGHSRVNTWHNVLISMQKRTKDLAEQRNGRTFPSLIHDISVNGSHKETQTTSLAPRIDGQ</sequence>
<dbReference type="SUPFAM" id="SSF82649">
    <property type="entry name" value="SufE/NifU"/>
    <property type="match status" value="1"/>
</dbReference>
<comment type="similarity">
    <text evidence="2">Belongs to the SufE family.</text>
</comment>
<dbReference type="GO" id="GO:0016226">
    <property type="term" value="P:iron-sulfur cluster assembly"/>
    <property type="evidence" value="ECO:0007669"/>
    <property type="project" value="UniProtKB-ARBA"/>
</dbReference>
<evidence type="ECO:0000259" key="6">
    <source>
        <dbReference type="Pfam" id="PF02657"/>
    </source>
</evidence>
<dbReference type="GO" id="GO:0009507">
    <property type="term" value="C:chloroplast"/>
    <property type="evidence" value="ECO:0007669"/>
    <property type="project" value="UniProtKB-SubCell"/>
</dbReference>
<proteinExistence type="inferred from homology"/>
<name>A0A8S0UR42_OLEEU</name>
<comment type="caution">
    <text evidence="7">The sequence shown here is derived from an EMBL/GenBank/DDBJ whole genome shotgun (WGS) entry which is preliminary data.</text>
</comment>
<evidence type="ECO:0000256" key="4">
    <source>
        <dbReference type="ARBA" id="ARBA00022640"/>
    </source>
</evidence>
<dbReference type="FunFam" id="3.90.1010.10:FF:000010">
    <property type="entry name" value="Quinolinate synthase, chloroplastic"/>
    <property type="match status" value="1"/>
</dbReference>
<dbReference type="PANTHER" id="PTHR43597:SF5">
    <property type="entry name" value="SUFE-LIKE PROTEIN 2, CHLOROPLASTIC"/>
    <property type="match status" value="1"/>
</dbReference>
<dbReference type="PANTHER" id="PTHR43597">
    <property type="entry name" value="SULFUR ACCEPTOR PROTEIN CSDE"/>
    <property type="match status" value="1"/>
</dbReference>
<dbReference type="GO" id="GO:0008047">
    <property type="term" value="F:enzyme activator activity"/>
    <property type="evidence" value="ECO:0007669"/>
    <property type="project" value="UniProtKB-ARBA"/>
</dbReference>